<dbReference type="Pfam" id="PF01625">
    <property type="entry name" value="PMSR"/>
    <property type="match status" value="1"/>
</dbReference>
<keyword evidence="3" id="KW-0560">Oxidoreductase</keyword>
<name>A0AAD5SWJ1_9FUNG</name>
<dbReference type="PANTHER" id="PTHR43774">
    <property type="entry name" value="PEPTIDE METHIONINE SULFOXIDE REDUCTASE"/>
    <property type="match status" value="1"/>
</dbReference>
<feature type="domain" description="Peptide methionine sulphoxide reductase MsrA" evidence="5">
    <location>
        <begin position="26"/>
        <end position="179"/>
    </location>
</feature>
<accession>A0AAD5SWJ1</accession>
<dbReference type="Proteomes" id="UP001211907">
    <property type="component" value="Unassembled WGS sequence"/>
</dbReference>
<dbReference type="EMBL" id="JADGJH010001976">
    <property type="protein sequence ID" value="KAJ3105981.1"/>
    <property type="molecule type" value="Genomic_DNA"/>
</dbReference>
<dbReference type="InterPro" id="IPR002569">
    <property type="entry name" value="Met_Sox_Rdtase_MsrA_dom"/>
</dbReference>
<evidence type="ECO:0000259" key="5">
    <source>
        <dbReference type="Pfam" id="PF01625"/>
    </source>
</evidence>
<evidence type="ECO:0000256" key="2">
    <source>
        <dbReference type="ARBA" id="ARBA00012502"/>
    </source>
</evidence>
<dbReference type="Gene3D" id="3.30.1060.10">
    <property type="entry name" value="Peptide methionine sulphoxide reductase MsrA"/>
    <property type="match status" value="1"/>
</dbReference>
<dbReference type="NCBIfam" id="TIGR00401">
    <property type="entry name" value="msrA"/>
    <property type="match status" value="1"/>
</dbReference>
<dbReference type="SUPFAM" id="SSF55068">
    <property type="entry name" value="Peptide methionine sulfoxide reductase"/>
    <property type="match status" value="1"/>
</dbReference>
<dbReference type="AlphaFoldDB" id="A0AAD5SWJ1"/>
<comment type="similarity">
    <text evidence="1">Belongs to the MsrA Met sulfoxide reductase family.</text>
</comment>
<evidence type="ECO:0000313" key="6">
    <source>
        <dbReference type="EMBL" id="KAJ3105981.1"/>
    </source>
</evidence>
<dbReference type="GO" id="GO:0008113">
    <property type="term" value="F:peptide-methionine (S)-S-oxide reductase activity"/>
    <property type="evidence" value="ECO:0007669"/>
    <property type="project" value="UniProtKB-EC"/>
</dbReference>
<evidence type="ECO:0000256" key="3">
    <source>
        <dbReference type="ARBA" id="ARBA00023002"/>
    </source>
</evidence>
<protein>
    <recommendedName>
        <fullName evidence="2">peptide-methionine (S)-S-oxide reductase</fullName>
        <ecNumber evidence="2">1.8.4.11</ecNumber>
    </recommendedName>
    <alternativeName>
        <fullName evidence="4">Peptide-methionine (S)-S-oxide reductase</fullName>
    </alternativeName>
</protein>
<organism evidence="6 7">
    <name type="scientific">Physocladia obscura</name>
    <dbReference type="NCBI Taxonomy" id="109957"/>
    <lineage>
        <taxon>Eukaryota</taxon>
        <taxon>Fungi</taxon>
        <taxon>Fungi incertae sedis</taxon>
        <taxon>Chytridiomycota</taxon>
        <taxon>Chytridiomycota incertae sedis</taxon>
        <taxon>Chytridiomycetes</taxon>
        <taxon>Chytridiales</taxon>
        <taxon>Chytriomycetaceae</taxon>
        <taxon>Physocladia</taxon>
    </lineage>
</organism>
<keyword evidence="7" id="KW-1185">Reference proteome</keyword>
<reference evidence="6" key="1">
    <citation type="submission" date="2020-05" db="EMBL/GenBank/DDBJ databases">
        <title>Phylogenomic resolution of chytrid fungi.</title>
        <authorList>
            <person name="Stajich J.E."/>
            <person name="Amses K."/>
            <person name="Simmons R."/>
            <person name="Seto K."/>
            <person name="Myers J."/>
            <person name="Bonds A."/>
            <person name="Quandt C.A."/>
            <person name="Barry K."/>
            <person name="Liu P."/>
            <person name="Grigoriev I."/>
            <person name="Longcore J.E."/>
            <person name="James T.Y."/>
        </authorList>
    </citation>
    <scope>NUCLEOTIDE SEQUENCE</scope>
    <source>
        <strain evidence="6">JEL0513</strain>
    </source>
</reference>
<evidence type="ECO:0000313" key="7">
    <source>
        <dbReference type="Proteomes" id="UP001211907"/>
    </source>
</evidence>
<evidence type="ECO:0000256" key="1">
    <source>
        <dbReference type="ARBA" id="ARBA00005591"/>
    </source>
</evidence>
<dbReference type="EC" id="1.8.4.11" evidence="2"/>
<dbReference type="InterPro" id="IPR036509">
    <property type="entry name" value="Met_Sox_Rdtase_MsrA_sf"/>
</dbReference>
<dbReference type="HAMAP" id="MF_01401">
    <property type="entry name" value="MsrA"/>
    <property type="match status" value="1"/>
</dbReference>
<gene>
    <name evidence="6" type="primary">MXR1_2</name>
    <name evidence="6" type="ORF">HK100_003792</name>
</gene>
<dbReference type="PANTHER" id="PTHR43774:SF1">
    <property type="entry name" value="PEPTIDE METHIONINE SULFOXIDE REDUCTASE MSRA 2"/>
    <property type="match status" value="1"/>
</dbReference>
<proteinExistence type="inferred from homology"/>
<comment type="caution">
    <text evidence="6">The sequence shown here is derived from an EMBL/GenBank/DDBJ whole genome shotgun (WGS) entry which is preliminary data.</text>
</comment>
<evidence type="ECO:0000256" key="4">
    <source>
        <dbReference type="ARBA" id="ARBA00030643"/>
    </source>
</evidence>
<dbReference type="PROSITE" id="PS51257">
    <property type="entry name" value="PROKAR_LIPOPROTEIN"/>
    <property type="match status" value="1"/>
</dbReference>
<sequence>MFEKLKALFTSAPKEPRDLKAGASYATLGAGCFWGVETAFRRKFGTAIVDGQVRVGYSGGTAEGASYRTVCNGTTGHAESVHFEFNPERVSYAEILDFFFRMHDPTTANQQGGDRGTQYRSVIFCHDNEQRAAAITAVKKYQSAFGKSRISTKIENFDGFWDAEEYHQQYLDKNPSGYHCSTHFERTWQKIADEYGGIVDWP</sequence>